<feature type="transmembrane region" description="Helical" evidence="1">
    <location>
        <begin position="149"/>
        <end position="169"/>
    </location>
</feature>
<feature type="transmembrane region" description="Helical" evidence="1">
    <location>
        <begin position="479"/>
        <end position="499"/>
    </location>
</feature>
<feature type="transmembrane region" description="Helical" evidence="1">
    <location>
        <begin position="42"/>
        <end position="61"/>
    </location>
</feature>
<protein>
    <recommendedName>
        <fullName evidence="4">Dolichyl-phosphate-mannose-protein mannosyltransferase</fullName>
    </recommendedName>
</protein>
<keyword evidence="1" id="KW-1133">Transmembrane helix</keyword>
<evidence type="ECO:0000256" key="1">
    <source>
        <dbReference type="SAM" id="Phobius"/>
    </source>
</evidence>
<feature type="transmembrane region" description="Helical" evidence="1">
    <location>
        <begin position="387"/>
        <end position="407"/>
    </location>
</feature>
<proteinExistence type="predicted"/>
<feature type="transmembrane region" description="Helical" evidence="1">
    <location>
        <begin position="419"/>
        <end position="441"/>
    </location>
</feature>
<feature type="transmembrane region" description="Helical" evidence="1">
    <location>
        <begin position="181"/>
        <end position="201"/>
    </location>
</feature>
<keyword evidence="1" id="KW-0812">Transmembrane</keyword>
<gene>
    <name evidence="2" type="ORF">SAMN04487864_101393</name>
</gene>
<evidence type="ECO:0008006" key="4">
    <source>
        <dbReference type="Google" id="ProtNLM"/>
    </source>
</evidence>
<name>A0A1G6I1V3_9FIRM</name>
<feature type="transmembrane region" description="Helical" evidence="1">
    <location>
        <begin position="453"/>
        <end position="472"/>
    </location>
</feature>
<dbReference type="EMBL" id="FMYW01000001">
    <property type="protein sequence ID" value="SDC00420.1"/>
    <property type="molecule type" value="Genomic_DNA"/>
</dbReference>
<feature type="transmembrane region" description="Helical" evidence="1">
    <location>
        <begin position="6"/>
        <end position="22"/>
    </location>
</feature>
<feature type="transmembrane region" description="Helical" evidence="1">
    <location>
        <begin position="207"/>
        <end position="224"/>
    </location>
</feature>
<evidence type="ECO:0000313" key="3">
    <source>
        <dbReference type="Proteomes" id="UP000198943"/>
    </source>
</evidence>
<reference evidence="3" key="1">
    <citation type="submission" date="2016-10" db="EMBL/GenBank/DDBJ databases">
        <authorList>
            <person name="Varghese N."/>
            <person name="Submissions S."/>
        </authorList>
    </citation>
    <scope>NUCLEOTIDE SEQUENCE [LARGE SCALE GENOMIC DNA]</scope>
    <source>
        <strain evidence="3">DSM 11005</strain>
    </source>
</reference>
<keyword evidence="3" id="KW-1185">Reference proteome</keyword>
<dbReference type="Proteomes" id="UP000198943">
    <property type="component" value="Unassembled WGS sequence"/>
</dbReference>
<feature type="transmembrane region" description="Helical" evidence="1">
    <location>
        <begin position="313"/>
        <end position="333"/>
    </location>
</feature>
<evidence type="ECO:0000313" key="2">
    <source>
        <dbReference type="EMBL" id="SDC00420.1"/>
    </source>
</evidence>
<sequence length="526" mass="60211">MSLQHIVSICYLCFILLFIFFIRPSNSWHHTDISEIKPVHNYYLMVTLIATVMVAVLPMSLSPYWNGTIVNNIKKQEYRNGTLVDVIVYNADKQQYDRLGDALLNGHLYIDNGKIDPALENMENPYDAVLREKLGVAFNWDEAYYNHHYYMYFGPVPTLLLFIPFKLLTRTALLAYQATQVFAGMSIVGLFYLLYILAVHFFKKLPFSVYLVLSVAFSVLSIGYSIAAPALYCTAIVSAVCLMIWSIIFFIKGAWLAKDENISKIYLFVGGFLGALAFGCRPPVALANLLVLSVIAQIVKKQNAGHSDKTKKLVLLLLPYFFVGITLMLYNYARFDNAFEFGQSYQLTVTDQHQYGSFIERFNMKTIVLGCLSNFYAICPLSERFPFVWYNGTFISFPILLFSVKVLSKSISSFLKERGLNYFSILMFLIPFIITIFDSYWAPYLLERYRLDFYFLLCIASFIAIGALLEIVSEKKKKILLCSIILLSFAVFAIEFLFFCIPVDGSYTLFYPEVLDAIYKGLRFGL</sequence>
<dbReference type="AlphaFoldDB" id="A0A1G6I1V3"/>
<feature type="transmembrane region" description="Helical" evidence="1">
    <location>
        <begin position="265"/>
        <end position="292"/>
    </location>
</feature>
<accession>A0A1G6I1V3</accession>
<organism evidence="2 3">
    <name type="scientific">Succiniclasticum ruminis</name>
    <dbReference type="NCBI Taxonomy" id="40841"/>
    <lineage>
        <taxon>Bacteria</taxon>
        <taxon>Bacillati</taxon>
        <taxon>Bacillota</taxon>
        <taxon>Negativicutes</taxon>
        <taxon>Acidaminococcales</taxon>
        <taxon>Acidaminococcaceae</taxon>
        <taxon>Succiniclasticum</taxon>
    </lineage>
</organism>
<keyword evidence="1" id="KW-0472">Membrane</keyword>
<feature type="transmembrane region" description="Helical" evidence="1">
    <location>
        <begin position="231"/>
        <end position="253"/>
    </location>
</feature>